<dbReference type="NCBIfam" id="TIGR00370">
    <property type="entry name" value="5-oxoprolinase subunit PxpB"/>
    <property type="match status" value="1"/>
</dbReference>
<evidence type="ECO:0000313" key="5">
    <source>
        <dbReference type="EMBL" id="KLN60384.1"/>
    </source>
</evidence>
<evidence type="ECO:0000256" key="2">
    <source>
        <dbReference type="ARBA" id="ARBA00022801"/>
    </source>
</evidence>
<dbReference type="RefSeq" id="WP_047764349.1">
    <property type="nucleotide sequence ID" value="NZ_LAQL01000007.1"/>
</dbReference>
<proteinExistence type="predicted"/>
<dbReference type="SUPFAM" id="SSF160467">
    <property type="entry name" value="PH0987 N-terminal domain-like"/>
    <property type="match status" value="1"/>
</dbReference>
<evidence type="ECO:0000313" key="6">
    <source>
        <dbReference type="Proteomes" id="UP000035444"/>
    </source>
</evidence>
<reference evidence="5 6" key="1">
    <citation type="submission" date="2015-03" db="EMBL/GenBank/DDBJ databases">
        <title>Genome Sequence of Kiloniella spongiae MEBiC09566, isolated from a marine sponge.</title>
        <authorList>
            <person name="Shao Z."/>
            <person name="Wang L."/>
            <person name="Li X."/>
        </authorList>
    </citation>
    <scope>NUCLEOTIDE SEQUENCE [LARGE SCALE GENOMIC DNA]</scope>
    <source>
        <strain evidence="5 6">MEBiC09566</strain>
    </source>
</reference>
<dbReference type="GO" id="GO:0005524">
    <property type="term" value="F:ATP binding"/>
    <property type="evidence" value="ECO:0007669"/>
    <property type="project" value="UniProtKB-KW"/>
</dbReference>
<dbReference type="STRING" id="1489064.WH96_11555"/>
<organism evidence="5 6">
    <name type="scientific">Kiloniella spongiae</name>
    <dbReference type="NCBI Taxonomy" id="1489064"/>
    <lineage>
        <taxon>Bacteria</taxon>
        <taxon>Pseudomonadati</taxon>
        <taxon>Pseudomonadota</taxon>
        <taxon>Alphaproteobacteria</taxon>
        <taxon>Rhodospirillales</taxon>
        <taxon>Kiloniellaceae</taxon>
        <taxon>Kiloniella</taxon>
    </lineage>
</organism>
<keyword evidence="2" id="KW-0378">Hydrolase</keyword>
<comment type="caution">
    <text evidence="5">The sequence shown here is derived from an EMBL/GenBank/DDBJ whole genome shotgun (WGS) entry which is preliminary data.</text>
</comment>
<dbReference type="InterPro" id="IPR010016">
    <property type="entry name" value="PxpB"/>
</dbReference>
<dbReference type="InterPro" id="IPR029000">
    <property type="entry name" value="Cyclophilin-like_dom_sf"/>
</dbReference>
<dbReference type="SMART" id="SM00796">
    <property type="entry name" value="AHS1"/>
    <property type="match status" value="1"/>
</dbReference>
<name>A0A0H2MCT6_9PROT</name>
<dbReference type="AlphaFoldDB" id="A0A0H2MCT6"/>
<keyword evidence="6" id="KW-1185">Reference proteome</keyword>
<protein>
    <recommendedName>
        <fullName evidence="4">Carboxyltransferase domain-containing protein</fullName>
    </recommendedName>
</protein>
<dbReference type="Gene3D" id="3.30.1360.40">
    <property type="match status" value="1"/>
</dbReference>
<keyword evidence="1" id="KW-0547">Nucleotide-binding</keyword>
<sequence>MDIRVLTLGDSAFTIEFPKLKGAIGARSVRALRHSIEQEVEEGRLPGVFDIISASRSLTVCLNPDLADYKQVTERVSALAQMPLDAGGANKELWILPACYEGEFAPDLEEVAQRSGLSVTEVIDIHSSATYDIFLIGFLPGFVFMGEIDKRLQFPRRTSPRVRVPAGSVGIANEQTAVYPWESPGGWHLLARCPVPFFDSTWAQPSLLSAGGSVKFRPVTTEEYSDIKADLSSERIAPQSFLSREGES</sequence>
<dbReference type="Pfam" id="PF02682">
    <property type="entry name" value="CT_C_D"/>
    <property type="match status" value="1"/>
</dbReference>
<dbReference type="Gene3D" id="2.40.100.10">
    <property type="entry name" value="Cyclophilin-like"/>
    <property type="match status" value="1"/>
</dbReference>
<dbReference type="InterPro" id="IPR003833">
    <property type="entry name" value="CT_C_D"/>
</dbReference>
<dbReference type="PANTHER" id="PTHR34698:SF2">
    <property type="entry name" value="5-OXOPROLINASE SUBUNIT B"/>
    <property type="match status" value="1"/>
</dbReference>
<accession>A0A0H2MCT6</accession>
<evidence type="ECO:0000256" key="3">
    <source>
        <dbReference type="ARBA" id="ARBA00022840"/>
    </source>
</evidence>
<evidence type="ECO:0000256" key="1">
    <source>
        <dbReference type="ARBA" id="ARBA00022741"/>
    </source>
</evidence>
<dbReference type="GO" id="GO:0016787">
    <property type="term" value="F:hydrolase activity"/>
    <property type="evidence" value="ECO:0007669"/>
    <property type="project" value="UniProtKB-KW"/>
</dbReference>
<dbReference type="PANTHER" id="PTHR34698">
    <property type="entry name" value="5-OXOPROLINASE SUBUNIT B"/>
    <property type="match status" value="1"/>
</dbReference>
<evidence type="ECO:0000259" key="4">
    <source>
        <dbReference type="SMART" id="SM00796"/>
    </source>
</evidence>
<gene>
    <name evidence="5" type="ORF">WH96_11555</name>
</gene>
<dbReference type="PATRIC" id="fig|1489064.4.peg.3627"/>
<feature type="domain" description="Carboxyltransferase" evidence="4">
    <location>
        <begin position="3"/>
        <end position="208"/>
    </location>
</feature>
<keyword evidence="3" id="KW-0067">ATP-binding</keyword>
<dbReference type="EMBL" id="LAQL01000007">
    <property type="protein sequence ID" value="KLN60384.1"/>
    <property type="molecule type" value="Genomic_DNA"/>
</dbReference>
<dbReference type="Proteomes" id="UP000035444">
    <property type="component" value="Unassembled WGS sequence"/>
</dbReference>
<dbReference type="SUPFAM" id="SSF50891">
    <property type="entry name" value="Cyclophilin-like"/>
    <property type="match status" value="1"/>
</dbReference>